<accession>A0ABV6YU21</accession>
<gene>
    <name evidence="5" type="ORF">ACFL27_05780</name>
</gene>
<dbReference type="SUPFAM" id="SSF49764">
    <property type="entry name" value="HSP20-like chaperones"/>
    <property type="match status" value="1"/>
</dbReference>
<keyword evidence="6" id="KW-1185">Reference proteome</keyword>
<evidence type="ECO:0000256" key="2">
    <source>
        <dbReference type="RuleBase" id="RU003616"/>
    </source>
</evidence>
<dbReference type="InterPro" id="IPR031107">
    <property type="entry name" value="Small_HSP"/>
</dbReference>
<reference evidence="5 6" key="1">
    <citation type="submission" date="2024-09" db="EMBL/GenBank/DDBJ databases">
        <title>Laminarin stimulates single cell rates of sulfate reduction while oxygen inhibits transcriptomic activity in coastal marine sediment.</title>
        <authorList>
            <person name="Lindsay M."/>
            <person name="Orcutt B."/>
            <person name="Emerson D."/>
            <person name="Stepanauskas R."/>
            <person name="D'Angelo T."/>
        </authorList>
    </citation>
    <scope>NUCLEOTIDE SEQUENCE [LARGE SCALE GENOMIC DNA]</scope>
    <source>
        <strain evidence="5">SAG AM-311-K15</strain>
    </source>
</reference>
<feature type="compositionally biased region" description="Basic and acidic residues" evidence="3">
    <location>
        <begin position="1"/>
        <end position="11"/>
    </location>
</feature>
<dbReference type="Proteomes" id="UP001594351">
    <property type="component" value="Unassembled WGS sequence"/>
</dbReference>
<dbReference type="Pfam" id="PF00011">
    <property type="entry name" value="HSP20"/>
    <property type="match status" value="1"/>
</dbReference>
<dbReference type="Gene3D" id="2.60.40.790">
    <property type="match status" value="1"/>
</dbReference>
<dbReference type="InterPro" id="IPR002068">
    <property type="entry name" value="A-crystallin/Hsp20_dom"/>
</dbReference>
<proteinExistence type="inferred from homology"/>
<protein>
    <submittedName>
        <fullName evidence="5">Hsp20/alpha crystallin family protein</fullName>
    </submittedName>
</protein>
<evidence type="ECO:0000256" key="3">
    <source>
        <dbReference type="SAM" id="MobiDB-lite"/>
    </source>
</evidence>
<sequence length="133" mass="15236">MAKKKPLEVQKQESQATDVERTRSGRTFVPYTDIIENENGLTLLMDIPGVVEEDVDINLEDTILTITARVAEEKYEGYRPLYSEYNIGDFQRSFRLIEDFDADKVEASLKNGVLTLVLPKSEKLKPRKIKIKS</sequence>
<feature type="region of interest" description="Disordered" evidence="3">
    <location>
        <begin position="1"/>
        <end position="21"/>
    </location>
</feature>
<evidence type="ECO:0000256" key="1">
    <source>
        <dbReference type="PROSITE-ProRule" id="PRU00285"/>
    </source>
</evidence>
<name>A0ABV6YU21_UNCC1</name>
<comment type="similarity">
    <text evidence="1 2">Belongs to the small heat shock protein (HSP20) family.</text>
</comment>
<evidence type="ECO:0000259" key="4">
    <source>
        <dbReference type="PROSITE" id="PS01031"/>
    </source>
</evidence>
<evidence type="ECO:0000313" key="5">
    <source>
        <dbReference type="EMBL" id="MFC1849702.1"/>
    </source>
</evidence>
<organism evidence="5 6">
    <name type="scientific">candidate division CSSED10-310 bacterium</name>
    <dbReference type="NCBI Taxonomy" id="2855610"/>
    <lineage>
        <taxon>Bacteria</taxon>
        <taxon>Bacteria division CSSED10-310</taxon>
    </lineage>
</organism>
<comment type="caution">
    <text evidence="5">The sequence shown here is derived from an EMBL/GenBank/DDBJ whole genome shotgun (WGS) entry which is preliminary data.</text>
</comment>
<dbReference type="InterPro" id="IPR008978">
    <property type="entry name" value="HSP20-like_chaperone"/>
</dbReference>
<feature type="domain" description="SHSP" evidence="4">
    <location>
        <begin position="22"/>
        <end position="133"/>
    </location>
</feature>
<dbReference type="PROSITE" id="PS01031">
    <property type="entry name" value="SHSP"/>
    <property type="match status" value="1"/>
</dbReference>
<dbReference type="PANTHER" id="PTHR11527">
    <property type="entry name" value="HEAT-SHOCK PROTEIN 20 FAMILY MEMBER"/>
    <property type="match status" value="1"/>
</dbReference>
<evidence type="ECO:0000313" key="6">
    <source>
        <dbReference type="Proteomes" id="UP001594351"/>
    </source>
</evidence>
<dbReference type="CDD" id="cd06464">
    <property type="entry name" value="ACD_sHsps-like"/>
    <property type="match status" value="1"/>
</dbReference>
<dbReference type="EMBL" id="JBHPBY010000054">
    <property type="protein sequence ID" value="MFC1849702.1"/>
    <property type="molecule type" value="Genomic_DNA"/>
</dbReference>